<reference evidence="3" key="1">
    <citation type="journal article" date="2015" name="Genome Announc.">
        <title>Complete Genome Sequence of Herbaspirillum hiltneri N3 (DSM 17495), Isolated from Surface-Sterilized Wheat Roots.</title>
        <authorList>
            <person name="Guizelini D."/>
            <person name="Saizaki P.M."/>
            <person name="Coimbra N.A."/>
            <person name="Weiss V.A."/>
            <person name="Faoro H."/>
            <person name="Sfeir M.Z."/>
            <person name="Baura V.A."/>
            <person name="Monteiro R.A."/>
            <person name="Chubatsu L.S."/>
            <person name="Souza E.M."/>
            <person name="Cruz L.M."/>
            <person name="Pedrosa F.O."/>
            <person name="Raittz R.T."/>
            <person name="Marchaukoski J.N."/>
            <person name="Steffens M.B."/>
        </authorList>
    </citation>
    <scope>NUCLEOTIDE SEQUENCE [LARGE SCALE GENOMIC DNA]</scope>
    <source>
        <strain evidence="3">N3</strain>
    </source>
</reference>
<gene>
    <name evidence="2" type="ORF">F506_10530</name>
</gene>
<dbReference type="CDD" id="cd09030">
    <property type="entry name" value="DUF1425"/>
    <property type="match status" value="1"/>
</dbReference>
<protein>
    <submittedName>
        <fullName evidence="2">Lipoprotein</fullName>
    </submittedName>
</protein>
<evidence type="ECO:0000256" key="1">
    <source>
        <dbReference type="SAM" id="SignalP"/>
    </source>
</evidence>
<dbReference type="Proteomes" id="UP000063429">
    <property type="component" value="Chromosome"/>
</dbReference>
<dbReference type="EMBL" id="CP011409">
    <property type="protein sequence ID" value="AKZ63047.1"/>
    <property type="molecule type" value="Genomic_DNA"/>
</dbReference>
<evidence type="ECO:0000313" key="3">
    <source>
        <dbReference type="Proteomes" id="UP000063429"/>
    </source>
</evidence>
<keyword evidence="2" id="KW-0449">Lipoprotein</keyword>
<dbReference type="RefSeq" id="WP_053197254.1">
    <property type="nucleotide sequence ID" value="NZ_CP011409.1"/>
</dbReference>
<dbReference type="Gene3D" id="2.60.40.3230">
    <property type="match status" value="1"/>
</dbReference>
<proteinExistence type="predicted"/>
<evidence type="ECO:0000313" key="2">
    <source>
        <dbReference type="EMBL" id="AKZ63047.1"/>
    </source>
</evidence>
<dbReference type="Pfam" id="PF07233">
    <property type="entry name" value="DUF1425"/>
    <property type="match status" value="1"/>
</dbReference>
<dbReference type="InterPro" id="IPR038483">
    <property type="entry name" value="YcfL-like_sf"/>
</dbReference>
<name>A0ABN4HXZ5_9BURK</name>
<dbReference type="InterPro" id="IPR010824">
    <property type="entry name" value="DUF1425"/>
</dbReference>
<feature type="chain" id="PRO_5047513763" evidence="1">
    <location>
        <begin position="28"/>
        <end position="140"/>
    </location>
</feature>
<sequence length="140" mass="15528">MNIKHALRAGALASALALGMQAMPAQAQTIASKIELLGAPASLEFTGLRMREQNGLLNVQAELTNRDNRQHTAYYRVKWMDETGFQVWDDEPWKPLLVNGEQKLTLQMVSPTTKARDFTIQFSATINKSLSTSDAPLMGH</sequence>
<keyword evidence="3" id="KW-1185">Reference proteome</keyword>
<feature type="signal peptide" evidence="1">
    <location>
        <begin position="1"/>
        <end position="27"/>
    </location>
</feature>
<keyword evidence="1" id="KW-0732">Signal</keyword>
<accession>A0ABN4HXZ5</accession>
<organism evidence="2 3">
    <name type="scientific">Herbaspirillum hiltneri N3</name>
    <dbReference type="NCBI Taxonomy" id="1262470"/>
    <lineage>
        <taxon>Bacteria</taxon>
        <taxon>Pseudomonadati</taxon>
        <taxon>Pseudomonadota</taxon>
        <taxon>Betaproteobacteria</taxon>
        <taxon>Burkholderiales</taxon>
        <taxon>Oxalobacteraceae</taxon>
        <taxon>Herbaspirillum</taxon>
    </lineage>
</organism>